<dbReference type="RefSeq" id="WP_117606512.1">
    <property type="nucleotide sequence ID" value="NZ_JAJDKV010000003.1"/>
</dbReference>
<dbReference type="Gene3D" id="3.60.21.10">
    <property type="match status" value="1"/>
</dbReference>
<protein>
    <recommendedName>
        <fullName evidence="1">Calcineurin-like phosphoesterase domain-containing protein</fullName>
    </recommendedName>
</protein>
<comment type="caution">
    <text evidence="2">The sequence shown here is derived from an EMBL/GenBank/DDBJ whole genome shotgun (WGS) entry which is preliminary data.</text>
</comment>
<sequence length="204" mass="23710">MIWFTSDMHLGHEKALDFTCRPWNQIDEMNEGIIANINEKVKENDELYILGDYSFKITALEAAALRKKIYCKKVHLVPGNHDKDWNNKLVQGTFVVEQPITVLKIDGRKYVLSHFPMADWQSMSHESIHLHGHIHSEGSLYNEMNRMQGLYRYDVGVDANGYSPVSMEEILAWFDGVECRGRVKWKDWVDETGDKRVRRKLAGL</sequence>
<gene>
    <name evidence="2" type="ORF">DXB36_08025</name>
</gene>
<dbReference type="Proteomes" id="UP000260841">
    <property type="component" value="Unassembled WGS sequence"/>
</dbReference>
<proteinExistence type="predicted"/>
<dbReference type="AlphaFoldDB" id="A0A3E5EQP7"/>
<dbReference type="InterPro" id="IPR004843">
    <property type="entry name" value="Calcineurin-like_PHP"/>
</dbReference>
<organism evidence="2 3">
    <name type="scientific">Dorea formicigenerans</name>
    <dbReference type="NCBI Taxonomy" id="39486"/>
    <lineage>
        <taxon>Bacteria</taxon>
        <taxon>Bacillati</taxon>
        <taxon>Bacillota</taxon>
        <taxon>Clostridia</taxon>
        <taxon>Lachnospirales</taxon>
        <taxon>Lachnospiraceae</taxon>
        <taxon>Dorea</taxon>
    </lineage>
</organism>
<evidence type="ECO:0000259" key="1">
    <source>
        <dbReference type="Pfam" id="PF00149"/>
    </source>
</evidence>
<accession>A0A3E5EQP7</accession>
<dbReference type="Pfam" id="PF00149">
    <property type="entry name" value="Metallophos"/>
    <property type="match status" value="1"/>
</dbReference>
<dbReference type="SUPFAM" id="SSF56300">
    <property type="entry name" value="Metallo-dependent phosphatases"/>
    <property type="match status" value="1"/>
</dbReference>
<name>A0A3E5EQP7_9FIRM</name>
<dbReference type="InterPro" id="IPR029052">
    <property type="entry name" value="Metallo-depent_PP-like"/>
</dbReference>
<dbReference type="GO" id="GO:0016787">
    <property type="term" value="F:hydrolase activity"/>
    <property type="evidence" value="ECO:0007669"/>
    <property type="project" value="InterPro"/>
</dbReference>
<evidence type="ECO:0000313" key="3">
    <source>
        <dbReference type="Proteomes" id="UP000260841"/>
    </source>
</evidence>
<reference evidence="2 3" key="1">
    <citation type="submission" date="2018-08" db="EMBL/GenBank/DDBJ databases">
        <title>A genome reference for cultivated species of the human gut microbiota.</title>
        <authorList>
            <person name="Zou Y."/>
            <person name="Xue W."/>
            <person name="Luo G."/>
        </authorList>
    </citation>
    <scope>NUCLEOTIDE SEQUENCE [LARGE SCALE GENOMIC DNA]</scope>
    <source>
        <strain evidence="2 3">OM03-2</strain>
    </source>
</reference>
<feature type="domain" description="Calcineurin-like phosphoesterase" evidence="1">
    <location>
        <begin position="2"/>
        <end position="133"/>
    </location>
</feature>
<dbReference type="EMBL" id="QSVB01000007">
    <property type="protein sequence ID" value="RGN91295.1"/>
    <property type="molecule type" value="Genomic_DNA"/>
</dbReference>
<evidence type="ECO:0000313" key="2">
    <source>
        <dbReference type="EMBL" id="RGN91295.1"/>
    </source>
</evidence>